<accession>A1SX49</accession>
<dbReference type="EMBL" id="CP000510">
    <property type="protein sequence ID" value="ABM04064.1"/>
    <property type="molecule type" value="Genomic_DNA"/>
</dbReference>
<dbReference type="InterPro" id="IPR002575">
    <property type="entry name" value="Aminoglycoside_PTrfase"/>
</dbReference>
<feature type="domain" description="Aminoglycoside phosphotransferase" evidence="1">
    <location>
        <begin position="288"/>
        <end position="447"/>
    </location>
</feature>
<organism evidence="2 3">
    <name type="scientific">Psychromonas ingrahamii (strain DSM 17664 / CCUG 51855 / 37)</name>
    <dbReference type="NCBI Taxonomy" id="357804"/>
    <lineage>
        <taxon>Bacteria</taxon>
        <taxon>Pseudomonadati</taxon>
        <taxon>Pseudomonadota</taxon>
        <taxon>Gammaproteobacteria</taxon>
        <taxon>Alteromonadales</taxon>
        <taxon>Psychromonadaceae</taxon>
        <taxon>Psychromonas</taxon>
    </lineage>
</organism>
<proteinExistence type="predicted"/>
<keyword evidence="3" id="KW-1185">Reference proteome</keyword>
<dbReference type="InterPro" id="IPR011009">
    <property type="entry name" value="Kinase-like_dom_sf"/>
</dbReference>
<evidence type="ECO:0000259" key="1">
    <source>
        <dbReference type="Pfam" id="PF01636"/>
    </source>
</evidence>
<evidence type="ECO:0000313" key="2">
    <source>
        <dbReference type="EMBL" id="ABM04064.1"/>
    </source>
</evidence>
<dbReference type="OrthoDB" id="3806873at2"/>
<dbReference type="SUPFAM" id="SSF56112">
    <property type="entry name" value="Protein kinase-like (PK-like)"/>
    <property type="match status" value="1"/>
</dbReference>
<dbReference type="STRING" id="357804.Ping_2323"/>
<dbReference type="eggNOG" id="COG2334">
    <property type="taxonomic scope" value="Bacteria"/>
</dbReference>
<dbReference type="AlphaFoldDB" id="A1SX49"/>
<gene>
    <name evidence="2" type="ordered locus">Ping_2323</name>
</gene>
<reference evidence="2 3" key="1">
    <citation type="submission" date="2007-01" db="EMBL/GenBank/DDBJ databases">
        <title>Complete sequence of Psychromonas ingrahamii 37.</title>
        <authorList>
            <consortium name="US DOE Joint Genome Institute"/>
            <person name="Copeland A."/>
            <person name="Lucas S."/>
            <person name="Lapidus A."/>
            <person name="Barry K."/>
            <person name="Detter J.C."/>
            <person name="Glavina del Rio T."/>
            <person name="Hammon N."/>
            <person name="Israni S."/>
            <person name="Dalin E."/>
            <person name="Tice H."/>
            <person name="Pitluck S."/>
            <person name="Thompson L.S."/>
            <person name="Brettin T."/>
            <person name="Bruce D."/>
            <person name="Han C."/>
            <person name="Tapia R."/>
            <person name="Schmutz J."/>
            <person name="Larimer F."/>
            <person name="Land M."/>
            <person name="Hauser L."/>
            <person name="Kyrpides N."/>
            <person name="Ivanova N."/>
            <person name="Staley J."/>
            <person name="Richardson P."/>
        </authorList>
    </citation>
    <scope>NUCLEOTIDE SEQUENCE [LARGE SCALE GENOMIC DNA]</scope>
    <source>
        <strain evidence="2 3">37</strain>
    </source>
</reference>
<protein>
    <recommendedName>
        <fullName evidence="1">Aminoglycoside phosphotransferase domain-containing protein</fullName>
    </recommendedName>
</protein>
<dbReference type="Gene3D" id="3.90.1200.10">
    <property type="match status" value="1"/>
</dbReference>
<evidence type="ECO:0000313" key="3">
    <source>
        <dbReference type="Proteomes" id="UP000000639"/>
    </source>
</evidence>
<sequence length="547" mass="62639">MLELNKQTRENLHFFFLEVHEQLSLVELYFRHPDARVVQRLTGRAGYSDNLRSRIQQGLMRQLMARKKNRSSDVGLKAIEELVFDVSGLCSLGCEAIQECHKHVLPDQLSARKLCAKLVKSLRRTIADIEPALSEYDCHKAITIGKAARSLTKRLKPITEKILTDSSSGDSKSISGLLFSTYALGLMLKQLEKVSEAILTATLGQKMNIGRYRALARVADQYKTETDNLQINTVAETRSGSTIAGLRLVTDRYESSQYMAIFKEGDRHKLKEEVDGVESWHGIFPGLAPKVLSYNKKGDRASLLIEHLPGHTFENLVLSDDTKLLNNGLKSLLKTLKKVWNATHLNEPASAYYCQQLETRLPVIFGVHPQFQTSYQSVCGIRVLSFEDLLTQAKARESGFCAPFSVYIHGDFNLDNILFDPAENHINFIDLHRSCYQDYVQDISVFMVSVYRLQIIDHDRRKQAMDVVLRFIGAMRHYAKSRDDTFFEYRLAFALARSFASSTRFILDRRLSERMYFRARYLLERCLAVERGKESRFKLPFGDLFFE</sequence>
<name>A1SX49_PSYIN</name>
<dbReference type="Pfam" id="PF01636">
    <property type="entry name" value="APH"/>
    <property type="match status" value="1"/>
</dbReference>
<dbReference type="Proteomes" id="UP000000639">
    <property type="component" value="Chromosome"/>
</dbReference>
<dbReference type="RefSeq" id="WP_011770624.1">
    <property type="nucleotide sequence ID" value="NC_008709.1"/>
</dbReference>
<dbReference type="KEGG" id="pin:Ping_2323"/>
<dbReference type="HOGENOM" id="CLU_501294_0_0_6"/>